<name>A0A401ZZW9_9CHLR</name>
<reference evidence="3" key="1">
    <citation type="submission" date="2018-12" db="EMBL/GenBank/DDBJ databases">
        <title>Tengunoibacter tsumagoiensis gen. nov., sp. nov., Dictyobacter kobayashii sp. nov., D. alpinus sp. nov., and D. joshuensis sp. nov. and description of Dictyobacteraceae fam. nov. within the order Ktedonobacterales isolated from Tengu-no-mugimeshi.</title>
        <authorList>
            <person name="Wang C.M."/>
            <person name="Zheng Y."/>
            <person name="Sakai Y."/>
            <person name="Toyoda A."/>
            <person name="Minakuchi Y."/>
            <person name="Abe K."/>
            <person name="Yokota A."/>
            <person name="Yabe S."/>
        </authorList>
    </citation>
    <scope>NUCLEOTIDE SEQUENCE [LARGE SCALE GENOMIC DNA]</scope>
    <source>
        <strain evidence="3">Uno3</strain>
    </source>
</reference>
<keyword evidence="3" id="KW-1185">Reference proteome</keyword>
<dbReference type="Proteomes" id="UP000287352">
    <property type="component" value="Unassembled WGS sequence"/>
</dbReference>
<protein>
    <recommendedName>
        <fullName evidence="1">Bacterial bifunctional deaminase-reductase C-terminal domain-containing protein</fullName>
    </recommendedName>
</protein>
<proteinExistence type="predicted"/>
<evidence type="ECO:0000313" key="2">
    <source>
        <dbReference type="EMBL" id="GCE12437.1"/>
    </source>
</evidence>
<dbReference type="EMBL" id="BIFR01000001">
    <property type="protein sequence ID" value="GCE12437.1"/>
    <property type="molecule type" value="Genomic_DNA"/>
</dbReference>
<dbReference type="Gene3D" id="3.40.430.10">
    <property type="entry name" value="Dihydrofolate Reductase, subunit A"/>
    <property type="match status" value="1"/>
</dbReference>
<dbReference type="InterPro" id="IPR024072">
    <property type="entry name" value="DHFR-like_dom_sf"/>
</dbReference>
<dbReference type="PANTHER" id="PTHR38011:SF11">
    <property type="entry name" value="2,5-DIAMINO-6-RIBOSYLAMINO-4(3H)-PYRIMIDINONE 5'-PHOSPHATE REDUCTASE"/>
    <property type="match status" value="1"/>
</dbReference>
<comment type="caution">
    <text evidence="2">The sequence shown here is derived from an EMBL/GenBank/DDBJ whole genome shotgun (WGS) entry which is preliminary data.</text>
</comment>
<sequence length="91" mass="9656">MLKGDAAETVARLKQEAGTDLVIMGSGALVQSLMQANLVDTYVLLIHPLVLGSGRHLFPEGEATTTFQLVGTRTTSAGVVIATYQLAQENR</sequence>
<dbReference type="AlphaFoldDB" id="A0A401ZZW9"/>
<dbReference type="InterPro" id="IPR050765">
    <property type="entry name" value="Riboflavin_Biosynth_HTPR"/>
</dbReference>
<dbReference type="PANTHER" id="PTHR38011">
    <property type="entry name" value="DIHYDROFOLATE REDUCTASE FAMILY PROTEIN (AFU_ORTHOLOGUE AFUA_8G06820)"/>
    <property type="match status" value="1"/>
</dbReference>
<evidence type="ECO:0000259" key="1">
    <source>
        <dbReference type="Pfam" id="PF01872"/>
    </source>
</evidence>
<dbReference type="Pfam" id="PF01872">
    <property type="entry name" value="RibD_C"/>
    <property type="match status" value="1"/>
</dbReference>
<dbReference type="GO" id="GO:0009231">
    <property type="term" value="P:riboflavin biosynthetic process"/>
    <property type="evidence" value="ECO:0007669"/>
    <property type="project" value="InterPro"/>
</dbReference>
<organism evidence="2 3">
    <name type="scientific">Tengunoibacter tsumagoiensis</name>
    <dbReference type="NCBI Taxonomy" id="2014871"/>
    <lineage>
        <taxon>Bacteria</taxon>
        <taxon>Bacillati</taxon>
        <taxon>Chloroflexota</taxon>
        <taxon>Ktedonobacteria</taxon>
        <taxon>Ktedonobacterales</taxon>
        <taxon>Dictyobacteraceae</taxon>
        <taxon>Tengunoibacter</taxon>
    </lineage>
</organism>
<feature type="domain" description="Bacterial bifunctional deaminase-reductase C-terminal" evidence="1">
    <location>
        <begin position="5"/>
        <end position="80"/>
    </location>
</feature>
<gene>
    <name evidence="2" type="ORF">KTT_22960</name>
</gene>
<dbReference type="GO" id="GO:0008703">
    <property type="term" value="F:5-amino-6-(5-phosphoribosylamino)uracil reductase activity"/>
    <property type="evidence" value="ECO:0007669"/>
    <property type="project" value="InterPro"/>
</dbReference>
<evidence type="ECO:0000313" key="3">
    <source>
        <dbReference type="Proteomes" id="UP000287352"/>
    </source>
</evidence>
<dbReference type="SUPFAM" id="SSF53597">
    <property type="entry name" value="Dihydrofolate reductase-like"/>
    <property type="match status" value="1"/>
</dbReference>
<accession>A0A401ZZW9</accession>
<dbReference type="InterPro" id="IPR002734">
    <property type="entry name" value="RibDG_C"/>
</dbReference>